<comment type="caution">
    <text evidence="2">The sequence shown here is derived from an EMBL/GenBank/DDBJ whole genome shotgun (WGS) entry which is preliminary data.</text>
</comment>
<proteinExistence type="predicted"/>
<gene>
    <name evidence="2" type="ORF">E6D34_26530</name>
</gene>
<organism evidence="2 3">
    <name type="scientific">Escherichia coli</name>
    <dbReference type="NCBI Taxonomy" id="562"/>
    <lineage>
        <taxon>Bacteria</taxon>
        <taxon>Pseudomonadati</taxon>
        <taxon>Pseudomonadota</taxon>
        <taxon>Gammaproteobacteria</taxon>
        <taxon>Enterobacterales</taxon>
        <taxon>Enterobacteriaceae</taxon>
        <taxon>Escherichia</taxon>
    </lineage>
</organism>
<evidence type="ECO:0000313" key="2">
    <source>
        <dbReference type="EMBL" id="EFC9752704.1"/>
    </source>
</evidence>
<dbReference type="Proteomes" id="UP000532204">
    <property type="component" value="Unassembled WGS sequence"/>
</dbReference>
<evidence type="ECO:0000256" key="1">
    <source>
        <dbReference type="SAM" id="MobiDB-lite"/>
    </source>
</evidence>
<protein>
    <submittedName>
        <fullName evidence="2">Uncharacterized protein</fullName>
    </submittedName>
</protein>
<dbReference type="EMBL" id="AASEBA010000119">
    <property type="protein sequence ID" value="EFC9752704.1"/>
    <property type="molecule type" value="Genomic_DNA"/>
</dbReference>
<reference evidence="2 3" key="1">
    <citation type="submission" date="2019-05" db="EMBL/GenBank/DDBJ databases">
        <authorList>
            <consortium name="NARMS: The National Antimicrobial Resistance Monitoring System"/>
        </authorList>
    </citation>
    <scope>NUCLEOTIDE SEQUENCE [LARGE SCALE GENOMIC DNA]</scope>
    <source>
        <strain evidence="2 3">CVM N18EC122</strain>
    </source>
</reference>
<dbReference type="AlphaFoldDB" id="A0A2Y1C0F1"/>
<evidence type="ECO:0000313" key="3">
    <source>
        <dbReference type="Proteomes" id="UP000532204"/>
    </source>
</evidence>
<sequence length="59" mass="6621">MFPQSLMRQPDGVGGSFQDEPDPAQNRPPAQIFVHGNFFENNWAKKEHGKTTKSPRLPG</sequence>
<accession>A0A2Y1C0F1</accession>
<name>A0A2Y1C0F1_ECOLX</name>
<feature type="region of interest" description="Disordered" evidence="1">
    <location>
        <begin position="1"/>
        <end position="30"/>
    </location>
</feature>